<dbReference type="InterPro" id="IPR014044">
    <property type="entry name" value="CAP_dom"/>
</dbReference>
<dbReference type="InterPro" id="IPR001283">
    <property type="entry name" value="CRISP-related"/>
</dbReference>
<organism evidence="4 5">
    <name type="scientific">Xylona heveae (strain CBS 132557 / TC161)</name>
    <dbReference type="NCBI Taxonomy" id="1328760"/>
    <lineage>
        <taxon>Eukaryota</taxon>
        <taxon>Fungi</taxon>
        <taxon>Dikarya</taxon>
        <taxon>Ascomycota</taxon>
        <taxon>Pezizomycotina</taxon>
        <taxon>Xylonomycetes</taxon>
        <taxon>Xylonales</taxon>
        <taxon>Xylonaceae</taxon>
        <taxon>Xylona</taxon>
    </lineage>
</organism>
<keyword evidence="2" id="KW-0732">Signal</keyword>
<gene>
    <name evidence="4" type="ORF">L228DRAFT_240407</name>
</gene>
<sequence>MRYSALVSALFAAGALASPMAKRDAVTNVNVVVVTDTVTAPTETVTAHGEFFNAQQPHQTEASTSSAAPSSTQAASSSSSEAPSATVDAVSGSSPSDYASTVLYHHNVHRANHTVSDLQYNDTLADIASQIASSCVYAHNTQTGGGGYGQNIAAGVDASGIDKIISDMFYNGEINYFDGLYGQANPDMTNFEKWGHFSQIVWKDTTSVGCATHQCSSLANTGSNVPPYFTVCNYYPPGNYGGEYADNVQKPKGDQTVSV</sequence>
<dbReference type="Proteomes" id="UP000076632">
    <property type="component" value="Unassembled WGS sequence"/>
</dbReference>
<feature type="compositionally biased region" description="Low complexity" evidence="1">
    <location>
        <begin position="59"/>
        <end position="86"/>
    </location>
</feature>
<feature type="chain" id="PRO_5007855347" evidence="2">
    <location>
        <begin position="18"/>
        <end position="259"/>
    </location>
</feature>
<evidence type="ECO:0000313" key="5">
    <source>
        <dbReference type="Proteomes" id="UP000076632"/>
    </source>
</evidence>
<dbReference type="GeneID" id="28896372"/>
<dbReference type="SMART" id="SM00198">
    <property type="entry name" value="SCP"/>
    <property type="match status" value="1"/>
</dbReference>
<evidence type="ECO:0000313" key="4">
    <source>
        <dbReference type="EMBL" id="KZF20631.1"/>
    </source>
</evidence>
<dbReference type="PRINTS" id="PR00837">
    <property type="entry name" value="V5TPXLIKE"/>
</dbReference>
<dbReference type="STRING" id="1328760.A0A165AKF4"/>
<evidence type="ECO:0000256" key="2">
    <source>
        <dbReference type="SAM" id="SignalP"/>
    </source>
</evidence>
<dbReference type="InterPro" id="IPR018244">
    <property type="entry name" value="Allrgn_V5/Tpx1_CS"/>
</dbReference>
<keyword evidence="5" id="KW-1185">Reference proteome</keyword>
<dbReference type="PROSITE" id="PS01009">
    <property type="entry name" value="CRISP_1"/>
    <property type="match status" value="1"/>
</dbReference>
<dbReference type="InParanoid" id="A0A165AKF4"/>
<feature type="domain" description="SCP" evidence="3">
    <location>
        <begin position="97"/>
        <end position="242"/>
    </location>
</feature>
<feature type="region of interest" description="Disordered" evidence="1">
    <location>
        <begin position="52"/>
        <end position="92"/>
    </location>
</feature>
<reference evidence="4 5" key="1">
    <citation type="journal article" date="2016" name="Fungal Biol.">
        <title>The genome of Xylona heveae provides a window into fungal endophytism.</title>
        <authorList>
            <person name="Gazis R."/>
            <person name="Kuo A."/>
            <person name="Riley R."/>
            <person name="LaButti K."/>
            <person name="Lipzen A."/>
            <person name="Lin J."/>
            <person name="Amirebrahimi M."/>
            <person name="Hesse C.N."/>
            <person name="Spatafora J.W."/>
            <person name="Henrissat B."/>
            <person name="Hainaut M."/>
            <person name="Grigoriev I.V."/>
            <person name="Hibbett D.S."/>
        </authorList>
    </citation>
    <scope>NUCLEOTIDE SEQUENCE [LARGE SCALE GENOMIC DNA]</scope>
    <source>
        <strain evidence="4 5">TC161</strain>
    </source>
</reference>
<dbReference type="OMA" id="NHNVHRS"/>
<dbReference type="Pfam" id="PF00188">
    <property type="entry name" value="CAP"/>
    <property type="match status" value="1"/>
</dbReference>
<feature type="signal peptide" evidence="2">
    <location>
        <begin position="1"/>
        <end position="17"/>
    </location>
</feature>
<dbReference type="RefSeq" id="XP_018186186.1">
    <property type="nucleotide sequence ID" value="XM_018331235.1"/>
</dbReference>
<dbReference type="InterPro" id="IPR035940">
    <property type="entry name" value="CAP_sf"/>
</dbReference>
<evidence type="ECO:0000256" key="1">
    <source>
        <dbReference type="SAM" id="MobiDB-lite"/>
    </source>
</evidence>
<dbReference type="EMBL" id="KV407462">
    <property type="protein sequence ID" value="KZF20631.1"/>
    <property type="molecule type" value="Genomic_DNA"/>
</dbReference>
<protein>
    <submittedName>
        <fullName evidence="4">PR-1-like protein</fullName>
    </submittedName>
</protein>
<dbReference type="FunFam" id="3.40.33.10:FF:000018">
    <property type="entry name" value="SCP-like extracellular protein, putative"/>
    <property type="match status" value="1"/>
</dbReference>
<name>A0A165AKF4_XYLHT</name>
<evidence type="ECO:0000259" key="3">
    <source>
        <dbReference type="SMART" id="SM00198"/>
    </source>
</evidence>
<dbReference type="AlphaFoldDB" id="A0A165AKF4"/>
<accession>A0A165AKF4</accession>
<dbReference type="OrthoDB" id="337038at2759"/>
<dbReference type="PANTHER" id="PTHR10334">
    <property type="entry name" value="CYSTEINE-RICH SECRETORY PROTEIN-RELATED"/>
    <property type="match status" value="1"/>
</dbReference>
<dbReference type="GO" id="GO:0005576">
    <property type="term" value="C:extracellular region"/>
    <property type="evidence" value="ECO:0007669"/>
    <property type="project" value="InterPro"/>
</dbReference>
<dbReference type="SUPFAM" id="SSF55797">
    <property type="entry name" value="PR-1-like"/>
    <property type="match status" value="1"/>
</dbReference>
<proteinExistence type="predicted"/>
<dbReference type="Gene3D" id="3.40.33.10">
    <property type="entry name" value="CAP"/>
    <property type="match status" value="1"/>
</dbReference>